<name>A0A0F9AXJ1_9ZZZZ</name>
<reference evidence="1" key="1">
    <citation type="journal article" date="2015" name="Nature">
        <title>Complex archaea that bridge the gap between prokaryotes and eukaryotes.</title>
        <authorList>
            <person name="Spang A."/>
            <person name="Saw J.H."/>
            <person name="Jorgensen S.L."/>
            <person name="Zaremba-Niedzwiedzka K."/>
            <person name="Martijn J."/>
            <person name="Lind A.E."/>
            <person name="van Eijk R."/>
            <person name="Schleper C."/>
            <person name="Guy L."/>
            <person name="Ettema T.J."/>
        </authorList>
    </citation>
    <scope>NUCLEOTIDE SEQUENCE</scope>
</reference>
<organism evidence="1">
    <name type="scientific">marine sediment metagenome</name>
    <dbReference type="NCBI Taxonomy" id="412755"/>
    <lineage>
        <taxon>unclassified sequences</taxon>
        <taxon>metagenomes</taxon>
        <taxon>ecological metagenomes</taxon>
    </lineage>
</organism>
<dbReference type="EMBL" id="LAZR01040500">
    <property type="protein sequence ID" value="KKL14329.1"/>
    <property type="molecule type" value="Genomic_DNA"/>
</dbReference>
<gene>
    <name evidence="1" type="ORF">LCGC14_2516730</name>
</gene>
<evidence type="ECO:0000313" key="1">
    <source>
        <dbReference type="EMBL" id="KKL14329.1"/>
    </source>
</evidence>
<accession>A0A0F9AXJ1</accession>
<dbReference type="AlphaFoldDB" id="A0A0F9AXJ1"/>
<protein>
    <submittedName>
        <fullName evidence="1">Uncharacterized protein</fullName>
    </submittedName>
</protein>
<proteinExistence type="predicted"/>
<comment type="caution">
    <text evidence="1">The sequence shown here is derived from an EMBL/GenBank/DDBJ whole genome shotgun (WGS) entry which is preliminary data.</text>
</comment>
<feature type="non-terminal residue" evidence="1">
    <location>
        <position position="63"/>
    </location>
</feature>
<sequence>MPSRTTSEQINWVAGMKGLHDSVIPGSNPKLTPDLRNVKVRYGRVFGRGGMKKYLGISAAAAN</sequence>